<name>B4RGP8_PHEZH</name>
<evidence type="ECO:0000313" key="4">
    <source>
        <dbReference type="Proteomes" id="UP000001868"/>
    </source>
</evidence>
<dbReference type="STRING" id="450851.PHZ_c0850"/>
<dbReference type="SUPFAM" id="SSF53187">
    <property type="entry name" value="Zn-dependent exopeptidases"/>
    <property type="match status" value="1"/>
</dbReference>
<feature type="transmembrane region" description="Helical" evidence="1">
    <location>
        <begin position="521"/>
        <end position="543"/>
    </location>
</feature>
<organism evidence="3 4">
    <name type="scientific">Phenylobacterium zucineum (strain HLK1)</name>
    <dbReference type="NCBI Taxonomy" id="450851"/>
    <lineage>
        <taxon>Bacteria</taxon>
        <taxon>Pseudomonadati</taxon>
        <taxon>Pseudomonadota</taxon>
        <taxon>Alphaproteobacteria</taxon>
        <taxon>Caulobacterales</taxon>
        <taxon>Caulobacteraceae</taxon>
        <taxon>Phenylobacterium</taxon>
    </lineage>
</organism>
<dbReference type="InterPro" id="IPR045175">
    <property type="entry name" value="M28_fam"/>
</dbReference>
<feature type="transmembrane region" description="Helical" evidence="1">
    <location>
        <begin position="356"/>
        <end position="376"/>
    </location>
</feature>
<dbReference type="HOGENOM" id="CLU_019249_1_0_5"/>
<dbReference type="KEGG" id="pzu:PHZ_c0850"/>
<dbReference type="GO" id="GO:0006508">
    <property type="term" value="P:proteolysis"/>
    <property type="evidence" value="ECO:0007669"/>
    <property type="project" value="InterPro"/>
</dbReference>
<proteinExistence type="predicted"/>
<feature type="transmembrane region" description="Helical" evidence="1">
    <location>
        <begin position="396"/>
        <end position="416"/>
    </location>
</feature>
<sequence>MIALILALVAGGWIAWLSERTPEPRPADAPPARFSAARAMADVGVIAARPHPMGSAENRRVRDHIVARMRALGLETEIRRGPGLFDRKVRGDLAIGGGTIENIVGVLPGRDRGASAVAVMAHYDSVPGSPGAADDASGVAAALEIVRAIRARGVPARDVVLLITDGEESGLLGAEAFFRRDPMAARIGFVVNMEARGGAGRAQMFETGTGNGQTIALYRRAVAEPAAASLSTFVYEHMPNGTDFTLPKDAGLPGVNLAFIGRQFDYHSATSTPANLDKGSLQHLGDQALAVTLATAFAQALPEPGPDQVYSQVPGGVLIAYPTWAGWLVLVAAAALIALGVLRARRTDGLSAWDAARGAAALLFAVLGAAAVLTLARKATGAGAGHFEQMWLLAQAVRWEAAVLVLALGFLLLAAATASRGRRMVAALPAAAGIVAFLLDRQDYLTLGLGLAAGAIGLFAYWRASARPGAWTGVLLTGLALAAFLQVAAPTTAYVVAWPLLAAAVGAAATDMAARRGPAALAVLALLAALTLGFAAGYAHAAYLSLDLMALQAMPVLMAALALWPLAQPAEGAPPARLLGPLLLVAGAVLVAVVRFDAPWSARHPQLSYVVYHVDQDAGSAWRTSLAPAGPWARQVLRADGGEIVRREHWMQRQPAQAAPARMVAEAPPQITVTPLPDGRVSLRAAPPPGARQLALQIRPSVAARIEQVGGVARPLELKPGRWTKVWWEAEPSGVELVLRPAAPGGLEVRYAATLERWPAGVRPPPPRPADVMAFHTSDSTVVTGTRRFTW</sequence>
<dbReference type="AlphaFoldDB" id="B4RGP8"/>
<dbReference type="GO" id="GO:0008235">
    <property type="term" value="F:metalloexopeptidase activity"/>
    <property type="evidence" value="ECO:0007669"/>
    <property type="project" value="InterPro"/>
</dbReference>
<dbReference type="EMBL" id="CP000747">
    <property type="protein sequence ID" value="ACG77264.1"/>
    <property type="molecule type" value="Genomic_DNA"/>
</dbReference>
<keyword evidence="1" id="KW-0812">Transmembrane</keyword>
<feature type="domain" description="Peptidase M28" evidence="2">
    <location>
        <begin position="102"/>
        <end position="291"/>
    </location>
</feature>
<dbReference type="Proteomes" id="UP000001868">
    <property type="component" value="Chromosome"/>
</dbReference>
<evidence type="ECO:0000256" key="1">
    <source>
        <dbReference type="SAM" id="Phobius"/>
    </source>
</evidence>
<dbReference type="Pfam" id="PF04389">
    <property type="entry name" value="Peptidase_M28"/>
    <property type="match status" value="1"/>
</dbReference>
<gene>
    <name evidence="3" type="ordered locus">PHZ_c0850</name>
</gene>
<keyword evidence="4" id="KW-1185">Reference proteome</keyword>
<evidence type="ECO:0000259" key="2">
    <source>
        <dbReference type="Pfam" id="PF04389"/>
    </source>
</evidence>
<dbReference type="Gene3D" id="3.40.630.10">
    <property type="entry name" value="Zn peptidases"/>
    <property type="match status" value="1"/>
</dbReference>
<feature type="transmembrane region" description="Helical" evidence="1">
    <location>
        <begin position="578"/>
        <end position="596"/>
    </location>
</feature>
<dbReference type="PANTHER" id="PTHR12147:SF26">
    <property type="entry name" value="PEPTIDASE M28 DOMAIN-CONTAINING PROTEIN"/>
    <property type="match status" value="1"/>
</dbReference>
<feature type="transmembrane region" description="Helical" evidence="1">
    <location>
        <begin position="445"/>
        <end position="462"/>
    </location>
</feature>
<dbReference type="eggNOG" id="COG2234">
    <property type="taxonomic scope" value="Bacteria"/>
</dbReference>
<accession>B4RGP8</accession>
<reference evidence="3 4" key="1">
    <citation type="journal article" date="2008" name="BMC Genomics">
        <title>Complete genome of Phenylobacterium zucineum - a novel facultative intracellular bacterium isolated from human erythroleukemia cell line K562.</title>
        <authorList>
            <person name="Luo Y."/>
            <person name="Xu X."/>
            <person name="Ding Z."/>
            <person name="Liu Z."/>
            <person name="Zhang B."/>
            <person name="Yan Z."/>
            <person name="Sun J."/>
            <person name="Hu S."/>
            <person name="Hu X."/>
        </authorList>
    </citation>
    <scope>NUCLEOTIDE SEQUENCE [LARGE SCALE GENOMIC DNA]</scope>
    <source>
        <strain evidence="3 4">HLK1</strain>
    </source>
</reference>
<feature type="transmembrane region" description="Helical" evidence="1">
    <location>
        <begin position="324"/>
        <end position="344"/>
    </location>
</feature>
<keyword evidence="1" id="KW-1133">Transmembrane helix</keyword>
<feature type="transmembrane region" description="Helical" evidence="1">
    <location>
        <begin position="495"/>
        <end position="514"/>
    </location>
</feature>
<protein>
    <submittedName>
        <fullName evidence="3">Peptidase, M20/M25/M40 family</fullName>
    </submittedName>
</protein>
<keyword evidence="1" id="KW-0472">Membrane</keyword>
<dbReference type="InterPro" id="IPR007484">
    <property type="entry name" value="Peptidase_M28"/>
</dbReference>
<evidence type="ECO:0000313" key="3">
    <source>
        <dbReference type="EMBL" id="ACG77264.1"/>
    </source>
</evidence>
<dbReference type="RefSeq" id="WP_012521412.1">
    <property type="nucleotide sequence ID" value="NC_011144.1"/>
</dbReference>
<feature type="transmembrane region" description="Helical" evidence="1">
    <location>
        <begin position="549"/>
        <end position="566"/>
    </location>
</feature>
<dbReference type="PANTHER" id="PTHR12147">
    <property type="entry name" value="METALLOPEPTIDASE M28 FAMILY MEMBER"/>
    <property type="match status" value="1"/>
</dbReference>